<accession>A0A1C5KCD5</accession>
<dbReference type="AlphaFoldDB" id="A0A1C5KCD5"/>
<dbReference type="EMBL" id="LT607752">
    <property type="protein sequence ID" value="SCG80219.1"/>
    <property type="molecule type" value="Genomic_DNA"/>
</dbReference>
<dbReference type="Proteomes" id="UP000198226">
    <property type="component" value="Chromosome I"/>
</dbReference>
<gene>
    <name evidence="1" type="ORF">GA0070623_4955</name>
</gene>
<proteinExistence type="predicted"/>
<keyword evidence="2" id="KW-1185">Reference proteome</keyword>
<protein>
    <submittedName>
        <fullName evidence="1">Uncharacterized protein</fullName>
    </submittedName>
</protein>
<evidence type="ECO:0000313" key="2">
    <source>
        <dbReference type="Proteomes" id="UP000198226"/>
    </source>
</evidence>
<organism evidence="1 2">
    <name type="scientific">Micromonospora rifamycinica</name>
    <dbReference type="NCBI Taxonomy" id="291594"/>
    <lineage>
        <taxon>Bacteria</taxon>
        <taxon>Bacillati</taxon>
        <taxon>Actinomycetota</taxon>
        <taxon>Actinomycetes</taxon>
        <taxon>Micromonosporales</taxon>
        <taxon>Micromonosporaceae</taxon>
        <taxon>Micromonospora</taxon>
    </lineage>
</organism>
<evidence type="ECO:0000313" key="1">
    <source>
        <dbReference type="EMBL" id="SCG80219.1"/>
    </source>
</evidence>
<sequence>MCATHEDPLVAAALTLTLVRRHRPTRSPTRWRRVCRCGAELPYRAELPCRVGRRALPGRALLGRALPGGGDRPGVAS</sequence>
<reference evidence="2" key="1">
    <citation type="submission" date="2016-06" db="EMBL/GenBank/DDBJ databases">
        <authorList>
            <person name="Varghese N."/>
            <person name="Submissions Spin"/>
        </authorList>
    </citation>
    <scope>NUCLEOTIDE SEQUENCE [LARGE SCALE GENOMIC DNA]</scope>
    <source>
        <strain evidence="2">DSM 44983</strain>
    </source>
</reference>
<name>A0A1C5KCD5_9ACTN</name>